<keyword evidence="3" id="KW-1185">Reference proteome</keyword>
<protein>
    <recommendedName>
        <fullName evidence="1">Cyanophage baseplate Pam3 plug gp18 domain-containing protein</fullName>
    </recommendedName>
</protein>
<sequence length="104" mass="11656">MSSYISIDKRNIPIKFDVRLNKITFTFEVHYNASFDFFTVAVSDSSGTVWTTGEKLVLNKPILSTQSYLGFPSVTPMDPTGKETEITWSNFNVTVFLYVGVAGE</sequence>
<proteinExistence type="predicted"/>
<dbReference type="InterPro" id="IPR054252">
    <property type="entry name" value="Pam3_gp18"/>
</dbReference>
<accession>A0ABY6HBH6</accession>
<gene>
    <name evidence="2" type="ORF">LNN31_13560</name>
</gene>
<evidence type="ECO:0000313" key="3">
    <source>
        <dbReference type="Proteomes" id="UP001163550"/>
    </source>
</evidence>
<dbReference type="Proteomes" id="UP001163550">
    <property type="component" value="Chromosome"/>
</dbReference>
<dbReference type="Pfam" id="PF22479">
    <property type="entry name" value="Pam3_gp18"/>
    <property type="match status" value="1"/>
</dbReference>
<evidence type="ECO:0000313" key="2">
    <source>
        <dbReference type="EMBL" id="UYO61803.1"/>
    </source>
</evidence>
<organism evidence="2 3">
    <name type="scientific">Acetobacterium wieringae</name>
    <dbReference type="NCBI Taxonomy" id="52694"/>
    <lineage>
        <taxon>Bacteria</taxon>
        <taxon>Bacillati</taxon>
        <taxon>Bacillota</taxon>
        <taxon>Clostridia</taxon>
        <taxon>Eubacteriales</taxon>
        <taxon>Eubacteriaceae</taxon>
        <taxon>Acetobacterium</taxon>
    </lineage>
</organism>
<dbReference type="RefSeq" id="WP_263992594.1">
    <property type="nucleotide sequence ID" value="NZ_CP087994.1"/>
</dbReference>
<dbReference type="EMBL" id="CP087994">
    <property type="protein sequence ID" value="UYO61803.1"/>
    <property type="molecule type" value="Genomic_DNA"/>
</dbReference>
<reference evidence="2" key="1">
    <citation type="submission" date="2021-11" db="EMBL/GenBank/DDBJ databases">
        <title>Isoprene-degrading acetogen.</title>
        <authorList>
            <person name="Yang Y."/>
            <person name="Jin H."/>
            <person name="Yan J."/>
        </authorList>
    </citation>
    <scope>NUCLEOTIDE SEQUENCE</scope>
    <source>
        <strain evidence="2">Berkeley</strain>
    </source>
</reference>
<feature type="domain" description="Cyanophage baseplate Pam3 plug gp18" evidence="1">
    <location>
        <begin position="4"/>
        <end position="100"/>
    </location>
</feature>
<name>A0ABY6HBH6_9FIRM</name>
<evidence type="ECO:0000259" key="1">
    <source>
        <dbReference type="Pfam" id="PF22479"/>
    </source>
</evidence>